<dbReference type="FunFam" id="3.40.109.10:FF:000001">
    <property type="entry name" value="Nitroreductase family"/>
    <property type="match status" value="1"/>
</dbReference>
<reference evidence="8 9" key="1">
    <citation type="submission" date="2014-04" db="EMBL/GenBank/DDBJ databases">
        <authorList>
            <consortium name="DOE Joint Genome Institute"/>
            <person name="Kuo A."/>
            <person name="Martino E."/>
            <person name="Perotto S."/>
            <person name="Kohler A."/>
            <person name="Nagy L.G."/>
            <person name="Floudas D."/>
            <person name="Copeland A."/>
            <person name="Barry K.W."/>
            <person name="Cichocki N."/>
            <person name="Veneault-Fourrey C."/>
            <person name="LaButti K."/>
            <person name="Lindquist E.A."/>
            <person name="Lipzen A."/>
            <person name="Lundell T."/>
            <person name="Morin E."/>
            <person name="Murat C."/>
            <person name="Sun H."/>
            <person name="Tunlid A."/>
            <person name="Henrissat B."/>
            <person name="Grigoriev I.V."/>
            <person name="Hibbett D.S."/>
            <person name="Martin F."/>
            <person name="Nordberg H.P."/>
            <person name="Cantor M.N."/>
            <person name="Hua S.X."/>
        </authorList>
    </citation>
    <scope>NUCLEOTIDE SEQUENCE [LARGE SCALE GENOMIC DNA]</scope>
    <source>
        <strain evidence="8 9">Zn</strain>
    </source>
</reference>
<organism evidence="8 9">
    <name type="scientific">Oidiodendron maius (strain Zn)</name>
    <dbReference type="NCBI Taxonomy" id="913774"/>
    <lineage>
        <taxon>Eukaryota</taxon>
        <taxon>Fungi</taxon>
        <taxon>Dikarya</taxon>
        <taxon>Ascomycota</taxon>
        <taxon>Pezizomycotina</taxon>
        <taxon>Leotiomycetes</taxon>
        <taxon>Leotiomycetes incertae sedis</taxon>
        <taxon>Myxotrichaceae</taxon>
        <taxon>Oidiodendron</taxon>
    </lineage>
</organism>
<dbReference type="OrthoDB" id="2138173at2759"/>
<sequence>MSSQYLVAVKARRTYYRLKKESPIDDGQIQDIISQAILHAPSSFNSQSSRSIVLLKDQHDKLWDIAKSALKAVVPADQYSATEKKLNAFKGAYGTVLFFVARSTVKDMQDKFAYYADKFPVWAAQSDGMAQHITWTALEAEGLGANLQHYNPLIDASVKKTWDIPEDWELSAQLVFGTPAESPGEKQFIELSKRLKVYGA</sequence>
<keyword evidence="5" id="KW-0560">Oxidoreductase</keyword>
<comment type="similarity">
    <text evidence="3">Belongs to the nitroreductase family.</text>
</comment>
<evidence type="ECO:0000256" key="2">
    <source>
        <dbReference type="ARBA" id="ARBA00004496"/>
    </source>
</evidence>
<dbReference type="HOGENOM" id="CLU_073125_1_0_1"/>
<dbReference type="EMBL" id="KN832883">
    <property type="protein sequence ID" value="KIM96690.1"/>
    <property type="molecule type" value="Genomic_DNA"/>
</dbReference>
<dbReference type="SUPFAM" id="SSF55469">
    <property type="entry name" value="FMN-dependent nitroreductase-like"/>
    <property type="match status" value="1"/>
</dbReference>
<dbReference type="GO" id="GO:0005737">
    <property type="term" value="C:cytoplasm"/>
    <property type="evidence" value="ECO:0007669"/>
    <property type="project" value="UniProtKB-SubCell"/>
</dbReference>
<dbReference type="STRING" id="913774.A0A0C3GKN4"/>
<name>A0A0C3GKN4_OIDMZ</name>
<gene>
    <name evidence="8" type="ORF">OIDMADRAFT_131380</name>
</gene>
<protein>
    <recommendedName>
        <fullName evidence="7">Nitroreductase domain-containing protein</fullName>
    </recommendedName>
</protein>
<dbReference type="PANTHER" id="PTHR43035:SF1">
    <property type="entry name" value="FATTY ACID REPRESSION MUTANT PROTEIN 2-RELATED"/>
    <property type="match status" value="1"/>
</dbReference>
<dbReference type="Pfam" id="PF00881">
    <property type="entry name" value="Nitroreductase"/>
    <property type="match status" value="1"/>
</dbReference>
<dbReference type="AlphaFoldDB" id="A0A0C3GKN4"/>
<dbReference type="GO" id="GO:0005634">
    <property type="term" value="C:nucleus"/>
    <property type="evidence" value="ECO:0007669"/>
    <property type="project" value="UniProtKB-SubCell"/>
</dbReference>
<evidence type="ECO:0000256" key="4">
    <source>
        <dbReference type="ARBA" id="ARBA00022490"/>
    </source>
</evidence>
<evidence type="ECO:0000256" key="5">
    <source>
        <dbReference type="ARBA" id="ARBA00023002"/>
    </source>
</evidence>
<comment type="subcellular location">
    <subcellularLocation>
        <location evidence="2">Cytoplasm</location>
    </subcellularLocation>
    <subcellularLocation>
        <location evidence="1">Nucleus</location>
    </subcellularLocation>
</comment>
<proteinExistence type="inferred from homology"/>
<evidence type="ECO:0000313" key="8">
    <source>
        <dbReference type="EMBL" id="KIM96690.1"/>
    </source>
</evidence>
<reference evidence="9" key="2">
    <citation type="submission" date="2015-01" db="EMBL/GenBank/DDBJ databases">
        <title>Evolutionary Origins and Diversification of the Mycorrhizal Mutualists.</title>
        <authorList>
            <consortium name="DOE Joint Genome Institute"/>
            <consortium name="Mycorrhizal Genomics Consortium"/>
            <person name="Kohler A."/>
            <person name="Kuo A."/>
            <person name="Nagy L.G."/>
            <person name="Floudas D."/>
            <person name="Copeland A."/>
            <person name="Barry K.W."/>
            <person name="Cichocki N."/>
            <person name="Veneault-Fourrey C."/>
            <person name="LaButti K."/>
            <person name="Lindquist E.A."/>
            <person name="Lipzen A."/>
            <person name="Lundell T."/>
            <person name="Morin E."/>
            <person name="Murat C."/>
            <person name="Riley R."/>
            <person name="Ohm R."/>
            <person name="Sun H."/>
            <person name="Tunlid A."/>
            <person name="Henrissat B."/>
            <person name="Grigoriev I.V."/>
            <person name="Hibbett D.S."/>
            <person name="Martin F."/>
        </authorList>
    </citation>
    <scope>NUCLEOTIDE SEQUENCE [LARGE SCALE GENOMIC DNA]</scope>
    <source>
        <strain evidence="9">Zn</strain>
    </source>
</reference>
<keyword evidence="6" id="KW-0539">Nucleus</keyword>
<evidence type="ECO:0000313" key="9">
    <source>
        <dbReference type="Proteomes" id="UP000054321"/>
    </source>
</evidence>
<feature type="domain" description="Nitroreductase" evidence="7">
    <location>
        <begin position="9"/>
        <end position="177"/>
    </location>
</feature>
<evidence type="ECO:0000256" key="6">
    <source>
        <dbReference type="ARBA" id="ARBA00023242"/>
    </source>
</evidence>
<dbReference type="GO" id="GO:0016491">
    <property type="term" value="F:oxidoreductase activity"/>
    <property type="evidence" value="ECO:0007669"/>
    <property type="project" value="UniProtKB-KW"/>
</dbReference>
<accession>A0A0C3GKN4</accession>
<evidence type="ECO:0000259" key="7">
    <source>
        <dbReference type="Pfam" id="PF00881"/>
    </source>
</evidence>
<keyword evidence="9" id="KW-1185">Reference proteome</keyword>
<evidence type="ECO:0000256" key="1">
    <source>
        <dbReference type="ARBA" id="ARBA00004123"/>
    </source>
</evidence>
<dbReference type="InterPro" id="IPR033877">
    <property type="entry name" value="Frm2/Hbn1"/>
</dbReference>
<dbReference type="FunCoup" id="A0A0C3GKN4">
    <property type="interactions" value="38"/>
</dbReference>
<keyword evidence="4" id="KW-0963">Cytoplasm</keyword>
<dbReference type="Proteomes" id="UP000054321">
    <property type="component" value="Unassembled WGS sequence"/>
</dbReference>
<dbReference type="Gene3D" id="3.40.109.10">
    <property type="entry name" value="NADH Oxidase"/>
    <property type="match status" value="1"/>
</dbReference>
<dbReference type="PANTHER" id="PTHR43035">
    <property type="entry name" value="FATTY ACID REPRESSION MUTANT PROTEIN 2-RELATED"/>
    <property type="match status" value="1"/>
</dbReference>
<evidence type="ECO:0000256" key="3">
    <source>
        <dbReference type="ARBA" id="ARBA00007118"/>
    </source>
</evidence>
<dbReference type="CDD" id="cd02140">
    <property type="entry name" value="Frm2-like"/>
    <property type="match status" value="1"/>
</dbReference>
<dbReference type="InterPro" id="IPR000415">
    <property type="entry name" value="Nitroreductase-like"/>
</dbReference>
<dbReference type="GO" id="GO:0034599">
    <property type="term" value="P:cellular response to oxidative stress"/>
    <property type="evidence" value="ECO:0007669"/>
    <property type="project" value="InterPro"/>
</dbReference>
<dbReference type="InterPro" id="IPR029479">
    <property type="entry name" value="Nitroreductase"/>
</dbReference>
<dbReference type="InParanoid" id="A0A0C3GKN4"/>